<name>A0ABR2X084_9FUNG</name>
<evidence type="ECO:0000313" key="3">
    <source>
        <dbReference type="Proteomes" id="UP001479436"/>
    </source>
</evidence>
<sequence>MPARSSTEITSSTQTSISKEPELVLYMDEEDSDEEIDDEVIFSDSTPRIRFTSKPAEANSTERSPPTINITQESVAVNLEILGKFLRSSYNDTKPRVTTHRKNSSQDEFIKVYSGS</sequence>
<evidence type="ECO:0000256" key="1">
    <source>
        <dbReference type="SAM" id="MobiDB-lite"/>
    </source>
</evidence>
<evidence type="ECO:0000313" key="2">
    <source>
        <dbReference type="EMBL" id="KAK9767140.1"/>
    </source>
</evidence>
<dbReference type="Proteomes" id="UP001479436">
    <property type="component" value="Unassembled WGS sequence"/>
</dbReference>
<feature type="region of interest" description="Disordered" evidence="1">
    <location>
        <begin position="95"/>
        <end position="116"/>
    </location>
</feature>
<feature type="region of interest" description="Disordered" evidence="1">
    <location>
        <begin position="43"/>
        <end position="66"/>
    </location>
</feature>
<gene>
    <name evidence="2" type="ORF">K7432_003299</name>
</gene>
<dbReference type="EMBL" id="JASJQH010000099">
    <property type="protein sequence ID" value="KAK9767140.1"/>
    <property type="molecule type" value="Genomic_DNA"/>
</dbReference>
<feature type="region of interest" description="Disordered" evidence="1">
    <location>
        <begin position="1"/>
        <end position="23"/>
    </location>
</feature>
<protein>
    <submittedName>
        <fullName evidence="2">Uncharacterized protein</fullName>
    </submittedName>
</protein>
<organism evidence="2 3">
    <name type="scientific">Basidiobolus ranarum</name>
    <dbReference type="NCBI Taxonomy" id="34480"/>
    <lineage>
        <taxon>Eukaryota</taxon>
        <taxon>Fungi</taxon>
        <taxon>Fungi incertae sedis</taxon>
        <taxon>Zoopagomycota</taxon>
        <taxon>Entomophthoromycotina</taxon>
        <taxon>Basidiobolomycetes</taxon>
        <taxon>Basidiobolales</taxon>
        <taxon>Basidiobolaceae</taxon>
        <taxon>Basidiobolus</taxon>
    </lineage>
</organism>
<comment type="caution">
    <text evidence="2">The sequence shown here is derived from an EMBL/GenBank/DDBJ whole genome shotgun (WGS) entry which is preliminary data.</text>
</comment>
<feature type="compositionally biased region" description="Low complexity" evidence="1">
    <location>
        <begin position="1"/>
        <end position="18"/>
    </location>
</feature>
<proteinExistence type="predicted"/>
<reference evidence="2 3" key="1">
    <citation type="submission" date="2023-04" db="EMBL/GenBank/DDBJ databases">
        <title>Genome of Basidiobolus ranarum AG-B5.</title>
        <authorList>
            <person name="Stajich J.E."/>
            <person name="Carter-House D."/>
            <person name="Gryganskyi A."/>
        </authorList>
    </citation>
    <scope>NUCLEOTIDE SEQUENCE [LARGE SCALE GENOMIC DNA]</scope>
    <source>
        <strain evidence="2 3">AG-B5</strain>
    </source>
</reference>
<keyword evidence="3" id="KW-1185">Reference proteome</keyword>
<accession>A0ABR2X084</accession>